<dbReference type="GeneID" id="34522292"/>
<dbReference type="HOGENOM" id="CLU_2171461_0_0_1"/>
<dbReference type="EMBL" id="HG793130">
    <property type="protein sequence ID" value="CDK28915.1"/>
    <property type="molecule type" value="Genomic_DNA"/>
</dbReference>
<reference evidence="1" key="1">
    <citation type="submission" date="2013-12" db="EMBL/GenBank/DDBJ databases">
        <authorList>
            <person name="Genoscope - CEA"/>
        </authorList>
    </citation>
    <scope>NUCLEOTIDE SEQUENCE</scope>
    <source>
        <strain evidence="1">CBS 1993</strain>
    </source>
</reference>
<evidence type="ECO:0000313" key="2">
    <source>
        <dbReference type="Proteomes" id="UP000019384"/>
    </source>
</evidence>
<name>W6MXH8_9ASCO</name>
<keyword evidence="2" id="KW-1185">Reference proteome</keyword>
<dbReference type="AlphaFoldDB" id="W6MXH8"/>
<organism evidence="1 2">
    <name type="scientific">Kuraishia capsulata CBS 1993</name>
    <dbReference type="NCBI Taxonomy" id="1382522"/>
    <lineage>
        <taxon>Eukaryota</taxon>
        <taxon>Fungi</taxon>
        <taxon>Dikarya</taxon>
        <taxon>Ascomycota</taxon>
        <taxon>Saccharomycotina</taxon>
        <taxon>Pichiomycetes</taxon>
        <taxon>Pichiales</taxon>
        <taxon>Pichiaceae</taxon>
        <taxon>Kuraishia</taxon>
    </lineage>
</organism>
<sequence>MFYPNIVKNLSQAETGNAFCTFHSTPSVRLKPAIPIPMQTPKHMTDFFKVVTHIICTHSIIRKHHKYIYKNFRSSRSGGVIAQSPCPSHGVAYLECPAGRIAVQKGKWSI</sequence>
<accession>W6MXH8</accession>
<proteinExistence type="predicted"/>
<gene>
    <name evidence="1" type="ORF">KUCA_T00004900001</name>
</gene>
<dbReference type="Proteomes" id="UP000019384">
    <property type="component" value="Unassembled WGS sequence"/>
</dbReference>
<evidence type="ECO:0000313" key="1">
    <source>
        <dbReference type="EMBL" id="CDK28915.1"/>
    </source>
</evidence>
<reference evidence="1" key="2">
    <citation type="submission" date="2014-02" db="EMBL/GenBank/DDBJ databases">
        <title>Complete DNA sequence of /Kuraishia capsulata/ illustrates novel genomic features among budding yeasts (/Saccharomycotina/).</title>
        <authorList>
            <person name="Morales L."/>
            <person name="Noel B."/>
            <person name="Porcel B."/>
            <person name="Marcet-Houben M."/>
            <person name="Hullo M-F."/>
            <person name="Sacerdot C."/>
            <person name="Tekaia F."/>
            <person name="Leh-Louis V."/>
            <person name="Despons L."/>
            <person name="Khanna V."/>
            <person name="Aury J-M."/>
            <person name="Barbe V."/>
            <person name="Couloux A."/>
            <person name="Labadie K."/>
            <person name="Pelletier E."/>
            <person name="Souciet J-L."/>
            <person name="Boekhout T."/>
            <person name="Gabaldon T."/>
            <person name="Wincker P."/>
            <person name="Dujon B."/>
        </authorList>
    </citation>
    <scope>NUCLEOTIDE SEQUENCE</scope>
    <source>
        <strain evidence="1">CBS 1993</strain>
    </source>
</reference>
<protein>
    <submittedName>
        <fullName evidence="1">Uncharacterized protein</fullName>
    </submittedName>
</protein>
<dbReference type="RefSeq" id="XP_022460904.1">
    <property type="nucleotide sequence ID" value="XM_022606032.1"/>
</dbReference>